<sequence length="126" mass="14798">MAFPTKGTLKYCYKNRLVSSECNPTSRKMENDVLFHEYSRKRDANVTRKTERARISITSRKKISSNNRDSNNNNTQHLTVDQLTMRTRLQRHSDSFQSIHSSQVLRVFIVFPTGHDVTWIHKEQSL</sequence>
<feature type="compositionally biased region" description="Basic and acidic residues" evidence="1">
    <location>
        <begin position="43"/>
        <end position="54"/>
    </location>
</feature>
<accession>A0A4Y2BM81</accession>
<gene>
    <name evidence="2" type="ORF">AVEN_35842_1</name>
</gene>
<name>A0A4Y2BM81_ARAVE</name>
<evidence type="ECO:0000313" key="3">
    <source>
        <dbReference type="Proteomes" id="UP000499080"/>
    </source>
</evidence>
<proteinExistence type="predicted"/>
<evidence type="ECO:0000256" key="1">
    <source>
        <dbReference type="SAM" id="MobiDB-lite"/>
    </source>
</evidence>
<keyword evidence="3" id="KW-1185">Reference proteome</keyword>
<dbReference type="EMBL" id="BGPR01000085">
    <property type="protein sequence ID" value="GBL92294.1"/>
    <property type="molecule type" value="Genomic_DNA"/>
</dbReference>
<protein>
    <submittedName>
        <fullName evidence="2">Uncharacterized protein</fullName>
    </submittedName>
</protein>
<reference evidence="2 3" key="1">
    <citation type="journal article" date="2019" name="Sci. Rep.">
        <title>Orb-weaving spider Araneus ventricosus genome elucidates the spidroin gene catalogue.</title>
        <authorList>
            <person name="Kono N."/>
            <person name="Nakamura H."/>
            <person name="Ohtoshi R."/>
            <person name="Moran D.A.P."/>
            <person name="Shinohara A."/>
            <person name="Yoshida Y."/>
            <person name="Fujiwara M."/>
            <person name="Mori M."/>
            <person name="Tomita M."/>
            <person name="Arakawa K."/>
        </authorList>
    </citation>
    <scope>NUCLEOTIDE SEQUENCE [LARGE SCALE GENOMIC DNA]</scope>
</reference>
<dbReference type="AlphaFoldDB" id="A0A4Y2BM81"/>
<evidence type="ECO:0000313" key="2">
    <source>
        <dbReference type="EMBL" id="GBL92294.1"/>
    </source>
</evidence>
<dbReference type="Proteomes" id="UP000499080">
    <property type="component" value="Unassembled WGS sequence"/>
</dbReference>
<feature type="region of interest" description="Disordered" evidence="1">
    <location>
        <begin position="43"/>
        <end position="77"/>
    </location>
</feature>
<feature type="compositionally biased region" description="Low complexity" evidence="1">
    <location>
        <begin position="64"/>
        <end position="74"/>
    </location>
</feature>
<comment type="caution">
    <text evidence="2">The sequence shown here is derived from an EMBL/GenBank/DDBJ whole genome shotgun (WGS) entry which is preliminary data.</text>
</comment>
<organism evidence="2 3">
    <name type="scientific">Araneus ventricosus</name>
    <name type="common">Orbweaver spider</name>
    <name type="synonym">Epeira ventricosa</name>
    <dbReference type="NCBI Taxonomy" id="182803"/>
    <lineage>
        <taxon>Eukaryota</taxon>
        <taxon>Metazoa</taxon>
        <taxon>Ecdysozoa</taxon>
        <taxon>Arthropoda</taxon>
        <taxon>Chelicerata</taxon>
        <taxon>Arachnida</taxon>
        <taxon>Araneae</taxon>
        <taxon>Araneomorphae</taxon>
        <taxon>Entelegynae</taxon>
        <taxon>Araneoidea</taxon>
        <taxon>Araneidae</taxon>
        <taxon>Araneus</taxon>
    </lineage>
</organism>